<evidence type="ECO:0000313" key="4">
    <source>
        <dbReference type="EMBL" id="MRJ18966.1"/>
    </source>
</evidence>
<dbReference type="AlphaFoldDB" id="A0A5P1DB19"/>
<dbReference type="Pfam" id="PF01337">
    <property type="entry name" value="Barstar"/>
    <property type="match status" value="1"/>
</dbReference>
<dbReference type="EMBL" id="JAENSR010000004">
    <property type="protein sequence ID" value="MBK3460553.1"/>
    <property type="molecule type" value="Genomic_DNA"/>
</dbReference>
<evidence type="ECO:0000313" key="8">
    <source>
        <dbReference type="Proteomes" id="UP000620382"/>
    </source>
</evidence>
<reference evidence="6 7" key="1">
    <citation type="submission" date="2019-08" db="EMBL/GenBank/DDBJ databases">
        <title>Pseudomonas haemolytica sp. nov. isolated from raw milk and skim milk concentrate.</title>
        <authorList>
            <person name="Hofmann K."/>
            <person name="Huptas C."/>
            <person name="Doll E."/>
            <person name="Scherer S."/>
            <person name="Wenning M."/>
        </authorList>
    </citation>
    <scope>NUCLEOTIDE SEQUENCE [LARGE SCALE GENOMIC DNA]</scope>
    <source>
        <strain evidence="5 6">DSM 108987</strain>
        <strain evidence="4 7">DSM 108988</strain>
    </source>
</reference>
<evidence type="ECO:0000259" key="2">
    <source>
        <dbReference type="Pfam" id="PF01337"/>
    </source>
</evidence>
<proteinExistence type="inferred from homology"/>
<organism evidence="5 6">
    <name type="scientific">Pseudomonas haemolytica</name>
    <dbReference type="NCBI Taxonomy" id="2600065"/>
    <lineage>
        <taxon>Bacteria</taxon>
        <taxon>Pseudomonadati</taxon>
        <taxon>Pseudomonadota</taxon>
        <taxon>Gammaproteobacteria</taxon>
        <taxon>Pseudomonadales</taxon>
        <taxon>Pseudomonadaceae</taxon>
        <taxon>Pseudomonas</taxon>
    </lineage>
</organism>
<evidence type="ECO:0000313" key="6">
    <source>
        <dbReference type="Proteomes" id="UP000408764"/>
    </source>
</evidence>
<dbReference type="OrthoDB" id="7575400at2"/>
<evidence type="ECO:0000313" key="7">
    <source>
        <dbReference type="Proteomes" id="UP000432048"/>
    </source>
</evidence>
<evidence type="ECO:0000313" key="3">
    <source>
        <dbReference type="EMBL" id="MBK3460553.1"/>
    </source>
</evidence>
<comment type="similarity">
    <text evidence="1">Belongs to the barstar family.</text>
</comment>
<dbReference type="Proteomes" id="UP000432048">
    <property type="component" value="Unassembled WGS sequence"/>
</dbReference>
<keyword evidence="8" id="KW-1185">Reference proteome</keyword>
<comment type="caution">
    <text evidence="5">The sequence shown here is derived from an EMBL/GenBank/DDBJ whole genome shotgun (WGS) entry which is preliminary data.</text>
</comment>
<protein>
    <submittedName>
        <fullName evidence="5">Barstar family protein</fullName>
    </submittedName>
</protein>
<reference evidence="3 8" key="2">
    <citation type="submission" date="2021-01" db="EMBL/GenBank/DDBJ databases">
        <title>Antibiotic resistance and phylogeny of Pseudomonas spp. isolated over three decades from chicken meat in the Norwegian food chain.</title>
        <authorList>
            <person name="Moen B."/>
        </authorList>
    </citation>
    <scope>NUCLEOTIDE SEQUENCE [LARGE SCALE GENOMIC DNA]</scope>
    <source>
        <strain evidence="3 8">MF6766</strain>
    </source>
</reference>
<evidence type="ECO:0000256" key="1">
    <source>
        <dbReference type="ARBA" id="ARBA00006845"/>
    </source>
</evidence>
<dbReference type="Proteomes" id="UP000408764">
    <property type="component" value="Unassembled WGS sequence"/>
</dbReference>
<feature type="domain" description="Barstar (barnase inhibitor)" evidence="2">
    <location>
        <begin position="6"/>
        <end position="54"/>
    </location>
</feature>
<dbReference type="SUPFAM" id="SSF52038">
    <property type="entry name" value="Barstar-related"/>
    <property type="match status" value="1"/>
</dbReference>
<dbReference type="InterPro" id="IPR000468">
    <property type="entry name" value="Barstar"/>
</dbReference>
<name>A0A5P1DB19_9PSED</name>
<dbReference type="RefSeq" id="WP_034116452.1">
    <property type="nucleotide sequence ID" value="NZ_JAEKCT010000003.1"/>
</dbReference>
<dbReference type="InterPro" id="IPR035905">
    <property type="entry name" value="Barstar-like_sf"/>
</dbReference>
<accession>A0A5P1DB19</accession>
<dbReference type="EMBL" id="VOIX01000001">
    <property type="protein sequence ID" value="MRJ18966.1"/>
    <property type="molecule type" value="Genomic_DNA"/>
</dbReference>
<dbReference type="EMBL" id="VOIW01000003">
    <property type="protein sequence ID" value="MRJ37632.1"/>
    <property type="molecule type" value="Genomic_DNA"/>
</dbReference>
<evidence type="ECO:0000313" key="5">
    <source>
        <dbReference type="EMBL" id="MRJ37632.1"/>
    </source>
</evidence>
<gene>
    <name evidence="5" type="ORF">FRT59_11745</name>
    <name evidence="4" type="ORF">FRT60_01205</name>
    <name evidence="3" type="ORF">JJD71_15910</name>
</gene>
<sequence>MNIKTTVELDFSTIKEVDELYQTLAEKFGFPTGYGKNVDAIIDCLFGLRYPEEGMTKLSIDTNEKIIIQTKNISGAQQNLRDTLIFIVEFVNYKCAFKETPASILLLLGR</sequence>
<dbReference type="Proteomes" id="UP000620382">
    <property type="component" value="Unassembled WGS sequence"/>
</dbReference>
<dbReference type="Gene3D" id="3.30.370.10">
    <property type="entry name" value="Barstar-like"/>
    <property type="match status" value="1"/>
</dbReference>